<feature type="disulfide bond" evidence="10">
    <location>
        <begin position="2082"/>
        <end position="2094"/>
    </location>
</feature>
<evidence type="ECO:0000256" key="12">
    <source>
        <dbReference type="SAM" id="SignalP"/>
    </source>
</evidence>
<feature type="disulfide bond" evidence="10">
    <location>
        <begin position="1406"/>
        <end position="1418"/>
    </location>
</feature>
<gene>
    <name evidence="14" type="ORF">PHET_00198</name>
</gene>
<dbReference type="InterPro" id="IPR050685">
    <property type="entry name" value="LDLR"/>
</dbReference>
<feature type="chain" id="PRO_5035206211" description="Ig-like domain-containing protein" evidence="12">
    <location>
        <begin position="22"/>
        <end position="2971"/>
    </location>
</feature>
<feature type="signal peptide" evidence="12">
    <location>
        <begin position="1"/>
        <end position="21"/>
    </location>
</feature>
<feature type="disulfide bond" evidence="10">
    <location>
        <begin position="2473"/>
        <end position="2485"/>
    </location>
</feature>
<feature type="domain" description="Ig-like" evidence="13">
    <location>
        <begin position="106"/>
        <end position="182"/>
    </location>
</feature>
<dbReference type="Gene3D" id="4.10.400.10">
    <property type="entry name" value="Low-density Lipoprotein Receptor"/>
    <property type="match status" value="26"/>
</dbReference>
<feature type="disulfide bond" evidence="10">
    <location>
        <begin position="1237"/>
        <end position="1249"/>
    </location>
</feature>
<dbReference type="SMART" id="SM00408">
    <property type="entry name" value="IGc2"/>
    <property type="match status" value="4"/>
</dbReference>
<feature type="disulfide bond" evidence="10">
    <location>
        <begin position="2603"/>
        <end position="2615"/>
    </location>
</feature>
<evidence type="ECO:0000313" key="14">
    <source>
        <dbReference type="EMBL" id="KAF5406285.1"/>
    </source>
</evidence>
<feature type="disulfide bond" evidence="10">
    <location>
        <begin position="1372"/>
        <end position="1390"/>
    </location>
</feature>
<feature type="disulfide bond" evidence="10">
    <location>
        <begin position="1615"/>
        <end position="1627"/>
    </location>
</feature>
<dbReference type="OrthoDB" id="10070760at2759"/>
<feature type="domain" description="Ig-like" evidence="13">
    <location>
        <begin position="29"/>
        <end position="100"/>
    </location>
</feature>
<feature type="disulfide bond" evidence="10">
    <location>
        <begin position="2342"/>
        <end position="2354"/>
    </location>
</feature>
<feature type="disulfide bond" evidence="10">
    <location>
        <begin position="814"/>
        <end position="829"/>
    </location>
</feature>
<feature type="disulfide bond" evidence="10">
    <location>
        <begin position="1622"/>
        <end position="1640"/>
    </location>
</feature>
<dbReference type="Gene3D" id="2.40.128.620">
    <property type="match status" value="2"/>
</dbReference>
<evidence type="ECO:0000256" key="11">
    <source>
        <dbReference type="SAM" id="MobiDB-lite"/>
    </source>
</evidence>
<feature type="disulfide bond" evidence="10">
    <location>
        <begin position="2610"/>
        <end position="2628"/>
    </location>
</feature>
<dbReference type="Proteomes" id="UP000748531">
    <property type="component" value="Unassembled WGS sequence"/>
</dbReference>
<dbReference type="FunFam" id="4.10.400.10:FF:000065">
    <property type="entry name" value="Transmembrane protease serine 7"/>
    <property type="match status" value="2"/>
</dbReference>
<dbReference type="SMART" id="SM00409">
    <property type="entry name" value="IG"/>
    <property type="match status" value="6"/>
</dbReference>
<feature type="disulfide bond" evidence="10">
    <location>
        <begin position="1365"/>
        <end position="1377"/>
    </location>
</feature>
<name>A0A8J4WVE4_9TREM</name>
<feature type="disulfide bond" evidence="10">
    <location>
        <begin position="918"/>
        <end position="936"/>
    </location>
</feature>
<dbReference type="PROSITE" id="PS50835">
    <property type="entry name" value="IG_LIKE"/>
    <property type="match status" value="6"/>
</dbReference>
<feature type="disulfide bond" evidence="10">
    <location>
        <begin position="1750"/>
        <end position="1768"/>
    </location>
</feature>
<feature type="disulfide bond" evidence="10">
    <location>
        <begin position="2806"/>
        <end position="2821"/>
    </location>
</feature>
<feature type="disulfide bond" evidence="10">
    <location>
        <begin position="1582"/>
        <end position="1600"/>
    </location>
</feature>
<dbReference type="InterPro" id="IPR003599">
    <property type="entry name" value="Ig_sub"/>
</dbReference>
<evidence type="ECO:0000256" key="10">
    <source>
        <dbReference type="PROSITE-ProRule" id="PRU00124"/>
    </source>
</evidence>
<feature type="disulfide bond" evidence="10">
    <location>
        <begin position="1575"/>
        <end position="1587"/>
    </location>
</feature>
<sequence length="2971" mass="331092">MAENCLVLGLLSIISVSICNSQKVQVIYEGQNIAFYCNATGISGLVPVHYQWEFDNRVLIASDDHFSIRNIQKSDEGEYKCTATQFINNEPVVAVESTFISVRKADSIVTQDVEEGFLVRILCNVTGSDRPDGSGPLRYEWRNPNGTLVGTQWKLELGQIEMHESGVYVCRVSYEYNQKQMSTSSATRINVLKRAGIIFPGLSGYLLEVLETGDILQECKVISSKQSEYTYRWLGSDNSPVSNTAYLQRDYIVRPKDEGIYTCVATPTESGRRTVENRLVVSIIPLRFQISTISEDLKIGGFTRKRISLLPPSNPRLTTRETFSYQWFTPNGSLISQEHGPEMHVKLQSPLDFGRYYVQVHGLNSDYNRYLTSYVTLDDGIVAPTYTVVIQEVSGPLYFNSRMELECATNPPNTQARVNWLGPDGQVVSDSSRLVFDKFLYQHQGRYTCQILLPNQVVLRQSVELTASGSVTENPGNGGRYTIAIIQSPLLFRYNDAVRLNCVVSPDPPFVQFEWVKDDQIIGRQSELFIPNFTPYDVGRYVCKARIEGVTDVSANVTISPRPIIPGSVDLVMRPDVIYQPVFTPFQIECISERPGVSPGAELSNGAPIETDNRFQLIRPDPQRLIISAPFGLSNVYNGYRIRCILPDTGAKEAILYMIDSCMFNESLCRTHECILTQNLCNGQPDCKDSSDEGDDFCNAGLTFSPTKVIVRPMEAFTLQCKAQRLGYRPQARLVNTRVNVENDPRFIVERPTQDVLIIRAPRGLSLNENNTQIECYFPERGSRIAIINVEEGGCQPGWFACKDGTCIPRTSVCDGVPTCPDGSDERQCIEYCRPPNIACSSGECITPAMRCDGRRDCRDGFDEEGCPSRCPPPKFACRSGECIAPGLRCDGRPDCADRSDEWDCMEMRECLPPNFQCPSGECLPQSKRCDGQKDCLDGFDEQRCPSDCRPPNVLCPSGECLLSQQICDGRADCVDGWDERSCAERRECLPPNFQCPSGECLPQSKRCDGRMDCLDGFDEQRCPSECRPPSVLCPSGQCLDPRQVCDGHVDCVDGWDERSCATPQPLPPQRQYRRPYSSFRLECRSSQPNVAPTITLDNGTAVEQLPRFQVSRPSVDLVVAFIPDLTERDSGLRLSCSVPMAAARVTELIIQSSCPSSEWMCRDGQCVASHRFCDGRADCRDGSDEREPHCVSAGRCRPDQFLCRSGECISGDRRCNGRQDCYDGSDETDCITPVRCLPGQFACATGECLSLSARCNGRQDCRDGSDERGCPVLPPVPPQRQYLRPYSSFRLECRSSQPNVAPTITLDNGTAVEQLPRFQVSRPSVDLVVAFIPDLTERDSGLRLSCSVPMAAARVTELIIQSSCPSSEWMCRDGQCVASHRFCDGRADCRDGSDEREPHCALTRCLVGQFTCGSGECIEQSLRCDGRHNCYDGSDERDCVVGPTVIPQRQTVYPYGSVQVECRSDRPGVEPSLTVDNGTSVDRLPRFQVTRPSLGVIVVRLTNLTERDRGLRLRCYYPTGESTTAEIIIESPCESHERMCRDGTCVREEYFCNGREDCRDGSDERPPHCEAPRCGPEQFGCLSGECIRSSLRCNGREDCYDGSDEIGCVAPPRCRPDQFTCSSDDCISLTLRCDGREDCSDGSDERNCGLVPIIRPGKPVIRPYEIYELECNSNQLGVRPDLRLLNGTPVESLPTFTVNRPRLETVIARTSSLTERDSHLVIQCFLPSGNYSQIEIIVESPCRPSELMCRDGSCLESRYFCNGQQDCPDGSDERPPHCTIQGPTIQTDRPTVQPYGSVEIRCESHQFGIRPELRVANGTSVEDLKRFVVNRPSLQLIIARLTDVTEADRGLLLRCLYRTGEFVEVEIHVESPCAPGEYMCRDGRCVPQTRFCDGRRDCADGSDESPPRCYARCQPGQFACGSGECVDARLRCNGRPDCNDRSDEMDCVIGPTIRPERPVVHPYESLDIECFSGRTGTRPELRLSNGTLLGQLDRFHVFRPSLERVVARLDTLTEQDSNMIIICFNPTGETAEARVVVDSPCGPADMMCRDGTCLSRSHFCNGRVDCADGSDEQPPHCYTRCEISDYRCGTGECISQNKRCNGRRDCADGSDEIGCGLPFDVEVLPGLVRTRPYQPFKIECISHTSQLRPIAQFSDGRSVRDDPRFNVINISPTHIEISSPYGLTERDDDLIIMCLFPGVGNRTAVVDVQRPCPPGEFQCMDGRCLSSRLFCNGRPDCADGSDESDRFCHVDIRVRPGIVIVKPLQFFEFECISNVKGSAPQVLLNNRSIERDPRFQISRPTTEQVIVRAPQGLPDRGGYVFQCLSVRGTHRQVVVRLDTTCPRGQYRCPGGGCIPATAFCDGRFDCPDRSDEDNKYCDIELLIIPGYIFVEPNAPLEFVCESKEPGVQPMVRFADGREVQSDPRFTIFRPSPQRIVVQSEVGLTELEDNTRIVCYTATGSHQELLIQVDTGCPPDHQRCRDGTCRPRSDFCNGRRDCPDGSDEDPTRCGSFEVSVTPGTINVRPHRRFVFECTSPRPGVQPQVNFDGFSVERNPLFVVHRPSAERVVVRAEQGLPSTGIHILSCSIMNQPGKEVLVTVDDECQPGQFRCRDGSCIPSQSACDGRNDCPDGSDESPSYCPEPPQPPSRLHFTPREIRTQPGRSVRLECRLDRVEPVPLIVRFTDGRQLSTDRRFHVSHLAPNHVVVEAPQGFDILTRQIDLECVSSSGLRETATIYVDQSCQPGQRRCPGGDCIYVGQFCDGRRDCSDGYDERPESCALCDPISKPCEAVNGRAPTATHFQIHWLCDGENDCGNGFDELNCRNDTRHLDPHCGSTHFQCGSGSRQYIPFSYWCDGTADCANGEDEHDCSRPSVIDSGRIEPYRIKPGGTLVLECESLGVPPPMIIWRFNWGCLPNESRARTEVLPSSRGCRGSRNRLTITNFRAGDDGIYNCEALISTHRAMSQDFMVLVD</sequence>
<feature type="disulfide bond" evidence="10">
    <location>
        <begin position="1921"/>
        <end position="1939"/>
    </location>
</feature>
<evidence type="ECO:0000259" key="13">
    <source>
        <dbReference type="PROSITE" id="PS50835"/>
    </source>
</evidence>
<evidence type="ECO:0000256" key="7">
    <source>
        <dbReference type="ARBA" id="ARBA00023136"/>
    </source>
</evidence>
<dbReference type="PROSITE" id="PS01209">
    <property type="entry name" value="LDLRA_1"/>
    <property type="match status" value="11"/>
</dbReference>
<feature type="disulfide bond" evidence="10">
    <location>
        <begin position="1425"/>
        <end position="1440"/>
    </location>
</feature>
<feature type="disulfide bond" evidence="10">
    <location>
        <begin position="1534"/>
        <end position="1546"/>
    </location>
</feature>
<feature type="disulfide bond" evidence="10">
    <location>
        <begin position="1743"/>
        <end position="1755"/>
    </location>
</feature>
<dbReference type="FunFam" id="4.10.400.10:FF:000034">
    <property type="entry name" value="Low-density lipoprotein receptor-related protein 2"/>
    <property type="match status" value="1"/>
</dbReference>
<feature type="disulfide bond" evidence="10">
    <location>
        <begin position="989"/>
        <end position="1001"/>
    </location>
</feature>
<dbReference type="GO" id="GO:0005886">
    <property type="term" value="C:plasma membrane"/>
    <property type="evidence" value="ECO:0007669"/>
    <property type="project" value="TreeGrafter"/>
</dbReference>
<evidence type="ECO:0000256" key="6">
    <source>
        <dbReference type="ARBA" id="ARBA00022989"/>
    </source>
</evidence>
<feature type="disulfide bond" evidence="10">
    <location>
        <begin position="2101"/>
        <end position="2116"/>
    </location>
</feature>
<feature type="disulfide bond" evidence="10">
    <location>
        <begin position="930"/>
        <end position="945"/>
    </location>
</feature>
<feature type="disulfide bond" evidence="10">
    <location>
        <begin position="1216"/>
        <end position="1231"/>
    </location>
</feature>
<feature type="disulfide bond" evidence="10">
    <location>
        <begin position="956"/>
        <end position="974"/>
    </location>
</feature>
<keyword evidence="3" id="KW-0812">Transmembrane</keyword>
<feature type="disulfide bond" evidence="10">
    <location>
        <begin position="2042"/>
        <end position="2054"/>
    </location>
</feature>
<feature type="disulfide bond" evidence="10">
    <location>
        <begin position="996"/>
        <end position="1014"/>
    </location>
</feature>
<evidence type="ECO:0000256" key="9">
    <source>
        <dbReference type="ARBA" id="ARBA00023180"/>
    </source>
</evidence>
<dbReference type="Pfam" id="PF13927">
    <property type="entry name" value="Ig_3"/>
    <property type="match status" value="2"/>
</dbReference>
<keyword evidence="5" id="KW-0677">Repeat</keyword>
<feature type="disulfide bond" evidence="10">
    <location>
        <begin position="795"/>
        <end position="807"/>
    </location>
</feature>
<dbReference type="PROSITE" id="PS50068">
    <property type="entry name" value="LDLRA_2"/>
    <property type="match status" value="28"/>
</dbReference>
<dbReference type="SUPFAM" id="SSF57424">
    <property type="entry name" value="LDL receptor-like module"/>
    <property type="match status" value="27"/>
</dbReference>
<keyword evidence="6" id="KW-1133">Transmembrane helix</keyword>
<dbReference type="GO" id="GO:0012505">
    <property type="term" value="C:endomembrane system"/>
    <property type="evidence" value="ECO:0007669"/>
    <property type="project" value="UniProtKB-SubCell"/>
</dbReference>
<dbReference type="PANTHER" id="PTHR24270">
    <property type="entry name" value="LOW-DENSITY LIPOPROTEIN RECEPTOR-RELATED"/>
    <property type="match status" value="1"/>
</dbReference>
<evidence type="ECO:0000256" key="2">
    <source>
        <dbReference type="ARBA" id="ARBA00004308"/>
    </source>
</evidence>
<feature type="disulfide bond" evidence="10">
    <location>
        <begin position="1256"/>
        <end position="1271"/>
    </location>
</feature>
<feature type="disulfide bond" evidence="10">
    <location>
        <begin position="1594"/>
        <end position="1609"/>
    </location>
</feature>
<dbReference type="InterPro" id="IPR002172">
    <property type="entry name" value="LDrepeatLR_classA_rpt"/>
</dbReference>
<feature type="disulfide bond" evidence="10">
    <location>
        <begin position="878"/>
        <end position="896"/>
    </location>
</feature>
<feature type="disulfide bond" evidence="10">
    <location>
        <begin position="1155"/>
        <end position="1167"/>
    </location>
</feature>
<evidence type="ECO:0000256" key="4">
    <source>
        <dbReference type="ARBA" id="ARBA00022729"/>
    </source>
</evidence>
<proteinExistence type="predicted"/>
<evidence type="ECO:0000256" key="1">
    <source>
        <dbReference type="ARBA" id="ARBA00004167"/>
    </source>
</evidence>
<feature type="disulfide bond" evidence="10">
    <location>
        <begin position="1634"/>
        <end position="1649"/>
    </location>
</feature>
<feature type="domain" description="Ig-like" evidence="13">
    <location>
        <begin position="384"/>
        <end position="466"/>
    </location>
</feature>
<feature type="disulfide bond" evidence="10">
    <location>
        <begin position="2349"/>
        <end position="2367"/>
    </location>
</feature>
<dbReference type="SUPFAM" id="SSF48726">
    <property type="entry name" value="Immunoglobulin"/>
    <property type="match status" value="4"/>
</dbReference>
<evidence type="ECO:0000256" key="5">
    <source>
        <dbReference type="ARBA" id="ARBA00022737"/>
    </source>
</evidence>
<feature type="disulfide bond" evidence="10">
    <location>
        <begin position="2748"/>
        <end position="2766"/>
    </location>
</feature>
<feature type="disulfide bond" evidence="10">
    <location>
        <begin position="949"/>
        <end position="961"/>
    </location>
</feature>
<feature type="disulfide bond" evidence="10">
    <location>
        <begin position="1027"/>
        <end position="1039"/>
    </location>
</feature>
<organism evidence="14 15">
    <name type="scientific">Paragonimus heterotremus</name>
    <dbReference type="NCBI Taxonomy" id="100268"/>
    <lineage>
        <taxon>Eukaryota</taxon>
        <taxon>Metazoa</taxon>
        <taxon>Spiralia</taxon>
        <taxon>Lophotrochozoa</taxon>
        <taxon>Platyhelminthes</taxon>
        <taxon>Trematoda</taxon>
        <taxon>Digenea</taxon>
        <taxon>Plagiorchiida</taxon>
        <taxon>Troglotremata</taxon>
        <taxon>Troglotrematidae</taxon>
        <taxon>Paragonimus</taxon>
    </lineage>
</organism>
<feature type="domain" description="Ig-like" evidence="13">
    <location>
        <begin position="495"/>
        <end position="560"/>
    </location>
</feature>
<feature type="disulfide bond" evidence="10">
    <location>
        <begin position="662"/>
        <end position="674"/>
    </location>
</feature>
<dbReference type="InterPro" id="IPR007110">
    <property type="entry name" value="Ig-like_dom"/>
</dbReference>
<protein>
    <recommendedName>
        <fullName evidence="13">Ig-like domain-containing protein</fullName>
    </recommendedName>
</protein>
<feature type="domain" description="Ig-like" evidence="13">
    <location>
        <begin position="200"/>
        <end position="276"/>
    </location>
</feature>
<feature type="disulfide bond" evidence="10">
    <location>
        <begin position="840"/>
        <end position="858"/>
    </location>
</feature>
<accession>A0A8J4WVE4</accession>
<feature type="disulfide bond" evidence="10">
    <location>
        <begin position="802"/>
        <end position="820"/>
    </location>
</feature>
<feature type="disulfide bond" evidence="10">
    <location>
        <begin position="852"/>
        <end position="867"/>
    </location>
</feature>
<comment type="caution">
    <text evidence="14">The sequence shown here is derived from an EMBL/GenBank/DDBJ whole genome shotgun (WGS) entry which is preliminary data.</text>
</comment>
<feature type="disulfide bond" evidence="10">
    <location>
        <begin position="1541"/>
        <end position="1559"/>
    </location>
</feature>
<dbReference type="InterPro" id="IPR036179">
    <property type="entry name" value="Ig-like_dom_sf"/>
</dbReference>
<keyword evidence="7" id="KW-0472">Membrane</keyword>
<feature type="disulfide bond" evidence="10">
    <location>
        <begin position="1034"/>
        <end position="1052"/>
    </location>
</feature>
<feature type="disulfide bond" evidence="10">
    <location>
        <begin position="1881"/>
        <end position="1899"/>
    </location>
</feature>
<dbReference type="Pfam" id="PF13895">
    <property type="entry name" value="Ig_2"/>
    <property type="match status" value="1"/>
</dbReference>
<feature type="disulfide bond" evidence="10">
    <location>
        <begin position="1162"/>
        <end position="1180"/>
    </location>
</feature>
<dbReference type="InterPro" id="IPR036055">
    <property type="entry name" value="LDL_receptor-like_sf"/>
</dbReference>
<feature type="disulfide bond" evidence="10">
    <location>
        <begin position="669"/>
        <end position="687"/>
    </location>
</feature>
<feature type="disulfide bond" evidence="10">
    <location>
        <begin position="833"/>
        <end position="845"/>
    </location>
</feature>
<feature type="region of interest" description="Disordered" evidence="11">
    <location>
        <begin position="2621"/>
        <end position="2648"/>
    </location>
</feature>
<evidence type="ECO:0000256" key="3">
    <source>
        <dbReference type="ARBA" id="ARBA00022692"/>
    </source>
</evidence>
<dbReference type="InterPro" id="IPR023415">
    <property type="entry name" value="LDLR_class-A_CS"/>
</dbReference>
<feature type="disulfide bond" evidence="10">
    <location>
        <begin position="2049"/>
        <end position="2067"/>
    </location>
</feature>
<feature type="disulfide bond" evidence="10">
    <location>
        <begin position="2853"/>
        <end position="2868"/>
    </location>
</feature>
<feature type="disulfide bond" evidence="10">
    <location>
        <begin position="2213"/>
        <end position="2225"/>
    </location>
</feature>
<feature type="disulfide bond" evidence="10">
    <location>
        <begin position="890"/>
        <end position="905"/>
    </location>
</feature>
<reference evidence="14" key="1">
    <citation type="submission" date="2019-05" db="EMBL/GenBank/DDBJ databases">
        <title>Annotation for the trematode Paragonimus heterotremus.</title>
        <authorList>
            <person name="Choi Y.-J."/>
        </authorList>
    </citation>
    <scope>NUCLEOTIDE SEQUENCE</scope>
    <source>
        <strain evidence="14">LC</strain>
    </source>
</reference>
<dbReference type="CDD" id="cd00096">
    <property type="entry name" value="Ig"/>
    <property type="match status" value="1"/>
</dbReference>
<keyword evidence="15" id="KW-1185">Reference proteome</keyword>
<feature type="disulfide bond" evidence="10">
    <location>
        <begin position="968"/>
        <end position="983"/>
    </location>
</feature>
<feature type="disulfide bond" evidence="10">
    <location>
        <begin position="1204"/>
        <end position="1222"/>
    </location>
</feature>
<comment type="subcellular location">
    <subcellularLocation>
        <location evidence="2">Endomembrane system</location>
    </subcellularLocation>
    <subcellularLocation>
        <location evidence="1">Membrane</location>
        <topology evidence="1">Single-pass membrane protein</topology>
    </subcellularLocation>
</comment>
<dbReference type="SMART" id="SM00192">
    <property type="entry name" value="LDLa"/>
    <property type="match status" value="28"/>
</dbReference>
<dbReference type="InterPro" id="IPR013783">
    <property type="entry name" value="Ig-like_fold"/>
</dbReference>
<dbReference type="Pfam" id="PF00057">
    <property type="entry name" value="Ldl_recept_a"/>
    <property type="match status" value="26"/>
</dbReference>
<feature type="disulfide bond" evidence="10">
    <location>
        <begin position="1874"/>
        <end position="1886"/>
    </location>
</feature>
<keyword evidence="4 12" id="KW-0732">Signal</keyword>
<keyword evidence="8 10" id="KW-1015">Disulfide bond</keyword>
<feature type="disulfide bond" evidence="10">
    <location>
        <begin position="1413"/>
        <end position="1431"/>
    </location>
</feature>
<dbReference type="Gene3D" id="2.60.40.10">
    <property type="entry name" value="Immunoglobulins"/>
    <property type="match status" value="5"/>
</dbReference>
<feature type="disulfide bond" evidence="10">
    <location>
        <begin position="2741"/>
        <end position="2753"/>
    </location>
</feature>
<dbReference type="CDD" id="cd00112">
    <property type="entry name" value="LDLa"/>
    <property type="match status" value="28"/>
</dbReference>
<feature type="disulfide bond" evidence="10">
    <location>
        <begin position="1244"/>
        <end position="1262"/>
    </location>
</feature>
<feature type="disulfide bond" evidence="10">
    <location>
        <begin position="1914"/>
        <end position="1926"/>
    </location>
</feature>
<keyword evidence="9" id="KW-0325">Glycoprotein</keyword>
<evidence type="ECO:0000313" key="15">
    <source>
        <dbReference type="Proteomes" id="UP000748531"/>
    </source>
</evidence>
<dbReference type="PRINTS" id="PR00261">
    <property type="entry name" value="LDLRECEPTOR"/>
</dbReference>
<feature type="disulfide bond" evidence="10">
    <location>
        <begin position="911"/>
        <end position="923"/>
    </location>
</feature>
<feature type="disulfide bond" evidence="10">
    <location>
        <begin position="1197"/>
        <end position="1209"/>
    </location>
</feature>
<feature type="domain" description="Ig-like" evidence="13">
    <location>
        <begin position="2871"/>
        <end position="2963"/>
    </location>
</feature>
<dbReference type="GO" id="GO:0016192">
    <property type="term" value="P:vesicle-mediated transport"/>
    <property type="evidence" value="ECO:0007669"/>
    <property type="project" value="UniProtKB-ARBA"/>
</dbReference>
<feature type="disulfide bond" evidence="10">
    <location>
        <begin position="2089"/>
        <end position="2107"/>
    </location>
</feature>
<feature type="disulfide bond" evidence="10">
    <location>
        <begin position="1046"/>
        <end position="1061"/>
    </location>
</feature>
<feature type="disulfide bond" evidence="10">
    <location>
        <begin position="1933"/>
        <end position="1948"/>
    </location>
</feature>
<dbReference type="EMBL" id="LUCH01000047">
    <property type="protein sequence ID" value="KAF5406285.1"/>
    <property type="molecule type" value="Genomic_DNA"/>
</dbReference>
<comment type="caution">
    <text evidence="10">Lacks conserved residue(s) required for the propagation of feature annotation.</text>
</comment>
<feature type="disulfide bond" evidence="10">
    <location>
        <begin position="1008"/>
        <end position="1023"/>
    </location>
</feature>
<dbReference type="InterPro" id="IPR003598">
    <property type="entry name" value="Ig_sub2"/>
</dbReference>
<evidence type="ECO:0000256" key="8">
    <source>
        <dbReference type="ARBA" id="ARBA00023157"/>
    </source>
</evidence>
<feature type="disulfide bond" evidence="10">
    <location>
        <begin position="871"/>
        <end position="883"/>
    </location>
</feature>
<feature type="disulfide bond" evidence="10">
    <location>
        <begin position="2220"/>
        <end position="2238"/>
    </location>
</feature>
<feature type="disulfide bond" evidence="10">
    <location>
        <begin position="2480"/>
        <end position="2498"/>
    </location>
</feature>